<dbReference type="InterPro" id="IPR025558">
    <property type="entry name" value="DUF4283"/>
</dbReference>
<dbReference type="InterPro" id="IPR025836">
    <property type="entry name" value="Zn_knuckle_CX2CX4HX4C"/>
</dbReference>
<organism evidence="4 5">
    <name type="scientific">Arabidopsis arenosa</name>
    <name type="common">Sand rock-cress</name>
    <name type="synonym">Cardaminopsis arenosa</name>
    <dbReference type="NCBI Taxonomy" id="38785"/>
    <lineage>
        <taxon>Eukaryota</taxon>
        <taxon>Viridiplantae</taxon>
        <taxon>Streptophyta</taxon>
        <taxon>Embryophyta</taxon>
        <taxon>Tracheophyta</taxon>
        <taxon>Spermatophyta</taxon>
        <taxon>Magnoliopsida</taxon>
        <taxon>eudicotyledons</taxon>
        <taxon>Gunneridae</taxon>
        <taxon>Pentapetalae</taxon>
        <taxon>rosids</taxon>
        <taxon>malvids</taxon>
        <taxon>Brassicales</taxon>
        <taxon>Brassicaceae</taxon>
        <taxon>Camelineae</taxon>
        <taxon>Arabidopsis</taxon>
    </lineage>
</organism>
<proteinExistence type="predicted"/>
<sequence>MMPKIWKMEGRITSRINEDGTVQFFFKHEHQLLTVLEKEPWTYKDWLVNDNLINEVGGVLGHVDEVHLQQPTTEKTGEVWVRVPIDVTGRLIFARYFTFEDFGEPILISYIYDKLRKFCSTCGSLTHLAANCNTQIPEAAHLQLPAHIPEPIIEDNLRNENQSEARPATEVADDTMGETVGSYLNMEISKNQGNNDFRGEFMDFMHPGDVQDKTNETFAVREVGSASIPLQTRGTRRKTIPTTDADETSTSNKRAQARPSTQAKGEVETPKPPQPE</sequence>
<evidence type="ECO:0000256" key="1">
    <source>
        <dbReference type="SAM" id="MobiDB-lite"/>
    </source>
</evidence>
<dbReference type="InterPro" id="IPR040256">
    <property type="entry name" value="At4g02000-like"/>
</dbReference>
<dbReference type="PANTHER" id="PTHR31286:SF178">
    <property type="entry name" value="DUF4283 DOMAIN-CONTAINING PROTEIN"/>
    <property type="match status" value="1"/>
</dbReference>
<evidence type="ECO:0000313" key="4">
    <source>
        <dbReference type="EMBL" id="CAE6074949.1"/>
    </source>
</evidence>
<feature type="region of interest" description="Disordered" evidence="1">
    <location>
        <begin position="222"/>
        <end position="276"/>
    </location>
</feature>
<keyword evidence="5" id="KW-1185">Reference proteome</keyword>
<dbReference type="AlphaFoldDB" id="A0A8S2AED2"/>
<feature type="domain" description="Zinc knuckle CX2CX4HX4C" evidence="3">
    <location>
        <begin position="85"/>
        <end position="133"/>
    </location>
</feature>
<dbReference type="Pfam" id="PF14392">
    <property type="entry name" value="zf-CCHC_4"/>
    <property type="match status" value="1"/>
</dbReference>
<dbReference type="Pfam" id="PF14111">
    <property type="entry name" value="DUF4283"/>
    <property type="match status" value="1"/>
</dbReference>
<gene>
    <name evidence="4" type="ORF">AARE701A_LOCUS12492</name>
</gene>
<dbReference type="EMBL" id="LR999455">
    <property type="protein sequence ID" value="CAE6074949.1"/>
    <property type="molecule type" value="Genomic_DNA"/>
</dbReference>
<feature type="domain" description="DUF4283" evidence="2">
    <location>
        <begin position="2"/>
        <end position="48"/>
    </location>
</feature>
<feature type="compositionally biased region" description="Polar residues" evidence="1">
    <location>
        <begin position="248"/>
        <end position="263"/>
    </location>
</feature>
<dbReference type="PANTHER" id="PTHR31286">
    <property type="entry name" value="GLYCINE-RICH CELL WALL STRUCTURAL PROTEIN 1.8-LIKE"/>
    <property type="match status" value="1"/>
</dbReference>
<accession>A0A8S2AED2</accession>
<name>A0A8S2AED2_ARAAE</name>
<evidence type="ECO:0000259" key="2">
    <source>
        <dbReference type="Pfam" id="PF14111"/>
    </source>
</evidence>
<protein>
    <recommendedName>
        <fullName evidence="6">DUF4283 domain-containing protein</fullName>
    </recommendedName>
</protein>
<reference evidence="4" key="1">
    <citation type="submission" date="2021-01" db="EMBL/GenBank/DDBJ databases">
        <authorList>
            <person name="Bezrukov I."/>
        </authorList>
    </citation>
    <scope>NUCLEOTIDE SEQUENCE</scope>
</reference>
<evidence type="ECO:0008006" key="6">
    <source>
        <dbReference type="Google" id="ProtNLM"/>
    </source>
</evidence>
<evidence type="ECO:0000259" key="3">
    <source>
        <dbReference type="Pfam" id="PF14392"/>
    </source>
</evidence>
<evidence type="ECO:0000313" key="5">
    <source>
        <dbReference type="Proteomes" id="UP000682877"/>
    </source>
</evidence>
<dbReference type="Proteomes" id="UP000682877">
    <property type="component" value="Chromosome 5"/>
</dbReference>